<dbReference type="PANTHER" id="PTHR47870">
    <property type="entry name" value="CYTOCHROME C-TYPE BIOGENESIS PROTEIN CCMH"/>
    <property type="match status" value="1"/>
</dbReference>
<dbReference type="PANTHER" id="PTHR47870:SF1">
    <property type="entry name" value="CYTOCHROME C-TYPE BIOGENESIS PROTEIN CCMH"/>
    <property type="match status" value="1"/>
</dbReference>
<dbReference type="InterPro" id="IPR056413">
    <property type="entry name" value="TPR_CcmH_CycH"/>
</dbReference>
<dbReference type="SUPFAM" id="SSF48452">
    <property type="entry name" value="TPR-like"/>
    <property type="match status" value="1"/>
</dbReference>
<evidence type="ECO:0000256" key="2">
    <source>
        <dbReference type="ARBA" id="ARBA00022748"/>
    </source>
</evidence>
<evidence type="ECO:0000313" key="7">
    <source>
        <dbReference type="Proteomes" id="UP000031670"/>
    </source>
</evidence>
<dbReference type="InterPro" id="IPR051263">
    <property type="entry name" value="C-type_cytochrome_biogenesis"/>
</dbReference>
<gene>
    <name evidence="6" type="ORF">JCM19232_3319</name>
</gene>
<protein>
    <submittedName>
        <fullName evidence="6">Cytochrome c-type heme lyase subunit nrfG</fullName>
    </submittedName>
</protein>
<evidence type="ECO:0000313" key="6">
    <source>
        <dbReference type="EMBL" id="GAM64043.1"/>
    </source>
</evidence>
<evidence type="ECO:0000259" key="5">
    <source>
        <dbReference type="Pfam" id="PF23914"/>
    </source>
</evidence>
<reference evidence="6 7" key="1">
    <citation type="submission" date="2015-01" db="EMBL/GenBank/DDBJ databases">
        <title>Vibrio sp. C5 JCM 19232 whole genome shotgun sequence.</title>
        <authorList>
            <person name="Sawabe T."/>
            <person name="Meirelles P."/>
            <person name="Feng G."/>
            <person name="Sayaka M."/>
            <person name="Hattori M."/>
            <person name="Ohkuma M."/>
        </authorList>
    </citation>
    <scope>NUCLEOTIDE SEQUENCE [LARGE SCALE GENOMIC DNA]</scope>
    <source>
        <strain evidence="6 7">JCM19232</strain>
    </source>
</reference>
<comment type="caution">
    <text evidence="6">The sequence shown here is derived from an EMBL/GenBank/DDBJ whole genome shotgun (WGS) entry which is preliminary data.</text>
</comment>
<evidence type="ECO:0000256" key="1">
    <source>
        <dbReference type="ARBA" id="ARBA00022737"/>
    </source>
</evidence>
<accession>A0A0B8PLP8</accession>
<evidence type="ECO:0000256" key="4">
    <source>
        <dbReference type="PROSITE-ProRule" id="PRU00339"/>
    </source>
</evidence>
<dbReference type="InterPro" id="IPR011990">
    <property type="entry name" value="TPR-like_helical_dom_sf"/>
</dbReference>
<dbReference type="GO" id="GO:0016829">
    <property type="term" value="F:lyase activity"/>
    <property type="evidence" value="ECO:0007669"/>
    <property type="project" value="UniProtKB-KW"/>
</dbReference>
<proteinExistence type="predicted"/>
<dbReference type="Pfam" id="PF23914">
    <property type="entry name" value="TPR_CcmH_CycH"/>
    <property type="match status" value="1"/>
</dbReference>
<dbReference type="GO" id="GO:0005886">
    <property type="term" value="C:plasma membrane"/>
    <property type="evidence" value="ECO:0007669"/>
    <property type="project" value="TreeGrafter"/>
</dbReference>
<dbReference type="AlphaFoldDB" id="A0A0B8PLP8"/>
<keyword evidence="6" id="KW-0456">Lyase</keyword>
<organism evidence="6 7">
    <name type="scientific">Vibrio ishigakensis</name>
    <dbReference type="NCBI Taxonomy" id="1481914"/>
    <lineage>
        <taxon>Bacteria</taxon>
        <taxon>Pseudomonadati</taxon>
        <taxon>Pseudomonadota</taxon>
        <taxon>Gammaproteobacteria</taxon>
        <taxon>Vibrionales</taxon>
        <taxon>Vibrionaceae</taxon>
        <taxon>Vibrio</taxon>
    </lineage>
</organism>
<keyword evidence="1" id="KW-0677">Repeat</keyword>
<sequence length="174" mass="19866">MVGMILLTTLVWLSVKQTTPEFETAPEPVSYSELLSQTQNKLRDNPNDAEAWFQLGKLYIQDNQFQSALTCFDYTLKLTKVPHAGHYAAFATALYYQNKQRITPQVEHYLDLALESDPFNETALQLIASDYFIEADYQNAINTWTKILDSQNLGVDRAKVINNINRAKAMLPRS</sequence>
<dbReference type="Gene3D" id="1.25.40.10">
    <property type="entry name" value="Tetratricopeptide repeat domain"/>
    <property type="match status" value="1"/>
</dbReference>
<dbReference type="EMBL" id="BBSA01000011">
    <property type="protein sequence ID" value="GAM64043.1"/>
    <property type="molecule type" value="Genomic_DNA"/>
</dbReference>
<dbReference type="InterPro" id="IPR019734">
    <property type="entry name" value="TPR_rpt"/>
</dbReference>
<dbReference type="Proteomes" id="UP000031670">
    <property type="component" value="Unassembled WGS sequence"/>
</dbReference>
<name>A0A0B8PLP8_9VIBR</name>
<evidence type="ECO:0000256" key="3">
    <source>
        <dbReference type="ARBA" id="ARBA00022803"/>
    </source>
</evidence>
<dbReference type="PROSITE" id="PS50005">
    <property type="entry name" value="TPR"/>
    <property type="match status" value="1"/>
</dbReference>
<dbReference type="GO" id="GO:0017004">
    <property type="term" value="P:cytochrome complex assembly"/>
    <property type="evidence" value="ECO:0007669"/>
    <property type="project" value="UniProtKB-KW"/>
</dbReference>
<feature type="repeat" description="TPR" evidence="4">
    <location>
        <begin position="49"/>
        <end position="82"/>
    </location>
</feature>
<reference evidence="6 7" key="2">
    <citation type="submission" date="2015-01" db="EMBL/GenBank/DDBJ databases">
        <authorList>
            <consortium name="NBRP consortium"/>
            <person name="Sawabe T."/>
            <person name="Meirelles P."/>
            <person name="Feng G."/>
            <person name="Sayaka M."/>
            <person name="Hattori M."/>
            <person name="Ohkuma M."/>
        </authorList>
    </citation>
    <scope>NUCLEOTIDE SEQUENCE [LARGE SCALE GENOMIC DNA]</scope>
    <source>
        <strain evidence="6 7">JCM19232</strain>
    </source>
</reference>
<keyword evidence="2" id="KW-0201">Cytochrome c-type biogenesis</keyword>
<keyword evidence="3 4" id="KW-0802">TPR repeat</keyword>
<feature type="domain" description="Cytochrome c-type biogenesis protein H TPR" evidence="5">
    <location>
        <begin position="40"/>
        <end position="149"/>
    </location>
</feature>